<keyword evidence="4" id="KW-0677">Repeat</keyword>
<evidence type="ECO:0000256" key="7">
    <source>
        <dbReference type="ARBA" id="ARBA00023180"/>
    </source>
</evidence>
<feature type="region of interest" description="Disordered" evidence="9">
    <location>
        <begin position="621"/>
        <end position="645"/>
    </location>
</feature>
<gene>
    <name evidence="13" type="ORF">CCMP2556_LOCUS39685</name>
</gene>
<feature type="repeat" description="PPR" evidence="8">
    <location>
        <begin position="1205"/>
        <end position="1239"/>
    </location>
</feature>
<dbReference type="Gene3D" id="1.25.40.10">
    <property type="entry name" value="Tetratricopeptide repeat domain"/>
    <property type="match status" value="5"/>
</dbReference>
<feature type="transmembrane region" description="Helical" evidence="10">
    <location>
        <begin position="467"/>
        <end position="487"/>
    </location>
</feature>
<keyword evidence="6 10" id="KW-0472">Membrane</keyword>
<keyword evidence="5 10" id="KW-1133">Transmembrane helix</keyword>
<name>A0ABP0PYE4_9DINO</name>
<dbReference type="InterPro" id="IPR003915">
    <property type="entry name" value="PKD_2"/>
</dbReference>
<feature type="domain" description="Polycystin" evidence="12">
    <location>
        <begin position="78"/>
        <end position="271"/>
    </location>
</feature>
<comment type="similarity">
    <text evidence="2">Belongs to the polycystin family.</text>
</comment>
<evidence type="ECO:0008006" key="15">
    <source>
        <dbReference type="Google" id="ProtNLM"/>
    </source>
</evidence>
<proteinExistence type="inferred from homology"/>
<dbReference type="Proteomes" id="UP001642484">
    <property type="component" value="Unassembled WGS sequence"/>
</dbReference>
<evidence type="ECO:0000256" key="10">
    <source>
        <dbReference type="SAM" id="Phobius"/>
    </source>
</evidence>
<reference evidence="13 14" key="1">
    <citation type="submission" date="2024-02" db="EMBL/GenBank/DDBJ databases">
        <authorList>
            <person name="Chen Y."/>
            <person name="Shah S."/>
            <person name="Dougan E. K."/>
            <person name="Thang M."/>
            <person name="Chan C."/>
        </authorList>
    </citation>
    <scope>NUCLEOTIDE SEQUENCE [LARGE SCALE GENOMIC DNA]</scope>
</reference>
<protein>
    <recommendedName>
        <fullName evidence="15">Pentatricopeptide repeat-containing protein, chloroplastic</fullName>
    </recommendedName>
</protein>
<dbReference type="Pfam" id="PF13812">
    <property type="entry name" value="PPR_3"/>
    <property type="match status" value="1"/>
</dbReference>
<feature type="transmembrane region" description="Helical" evidence="10">
    <location>
        <begin position="29"/>
        <end position="52"/>
    </location>
</feature>
<feature type="transmembrane region" description="Helical" evidence="10">
    <location>
        <begin position="289"/>
        <end position="307"/>
    </location>
</feature>
<organism evidence="13 14">
    <name type="scientific">Durusdinium trenchii</name>
    <dbReference type="NCBI Taxonomy" id="1381693"/>
    <lineage>
        <taxon>Eukaryota</taxon>
        <taxon>Sar</taxon>
        <taxon>Alveolata</taxon>
        <taxon>Dinophyceae</taxon>
        <taxon>Suessiales</taxon>
        <taxon>Symbiodiniaceae</taxon>
        <taxon>Durusdinium</taxon>
    </lineage>
</organism>
<feature type="domain" description="Polycystin cation channel PKD1/PKD2" evidence="11">
    <location>
        <begin position="292"/>
        <end position="519"/>
    </location>
</feature>
<dbReference type="InterPro" id="IPR011990">
    <property type="entry name" value="TPR-like_helical_dom_sf"/>
</dbReference>
<keyword evidence="7" id="KW-0325">Glycoprotein</keyword>
<evidence type="ECO:0000259" key="11">
    <source>
        <dbReference type="Pfam" id="PF08016"/>
    </source>
</evidence>
<evidence type="ECO:0000256" key="9">
    <source>
        <dbReference type="SAM" id="MobiDB-lite"/>
    </source>
</evidence>
<dbReference type="PRINTS" id="PR01433">
    <property type="entry name" value="POLYCYSTIN2"/>
</dbReference>
<evidence type="ECO:0000313" key="14">
    <source>
        <dbReference type="Proteomes" id="UP001642484"/>
    </source>
</evidence>
<dbReference type="InterPro" id="IPR046791">
    <property type="entry name" value="Polycystin_dom"/>
</dbReference>
<dbReference type="InterPro" id="IPR002885">
    <property type="entry name" value="PPR_rpt"/>
</dbReference>
<evidence type="ECO:0000256" key="3">
    <source>
        <dbReference type="ARBA" id="ARBA00022692"/>
    </source>
</evidence>
<dbReference type="Pfam" id="PF20519">
    <property type="entry name" value="Polycystin_dom"/>
    <property type="match status" value="1"/>
</dbReference>
<dbReference type="PANTHER" id="PTHR47447:SF17">
    <property type="entry name" value="OS12G0638900 PROTEIN"/>
    <property type="match status" value="1"/>
</dbReference>
<evidence type="ECO:0000313" key="13">
    <source>
        <dbReference type="EMBL" id="CAK9081030.1"/>
    </source>
</evidence>
<evidence type="ECO:0000256" key="1">
    <source>
        <dbReference type="ARBA" id="ARBA00004141"/>
    </source>
</evidence>
<keyword evidence="3 10" id="KW-0812">Transmembrane</keyword>
<evidence type="ECO:0000256" key="8">
    <source>
        <dbReference type="PROSITE-ProRule" id="PRU00708"/>
    </source>
</evidence>
<evidence type="ECO:0000259" key="12">
    <source>
        <dbReference type="Pfam" id="PF20519"/>
    </source>
</evidence>
<keyword evidence="14" id="KW-1185">Reference proteome</keyword>
<comment type="caution">
    <text evidence="13">The sequence shown here is derived from an EMBL/GenBank/DDBJ whole genome shotgun (WGS) entry which is preliminary data.</text>
</comment>
<evidence type="ECO:0000256" key="2">
    <source>
        <dbReference type="ARBA" id="ARBA00007200"/>
    </source>
</evidence>
<feature type="repeat" description="PPR" evidence="8">
    <location>
        <begin position="1036"/>
        <end position="1070"/>
    </location>
</feature>
<dbReference type="Pfam" id="PF08016">
    <property type="entry name" value="PKD_channel"/>
    <property type="match status" value="1"/>
</dbReference>
<dbReference type="Pfam" id="PF01535">
    <property type="entry name" value="PPR"/>
    <property type="match status" value="3"/>
</dbReference>
<dbReference type="PROSITE" id="PS51375">
    <property type="entry name" value="PPR"/>
    <property type="match status" value="2"/>
</dbReference>
<dbReference type="PANTHER" id="PTHR47447">
    <property type="entry name" value="OS03G0856100 PROTEIN"/>
    <property type="match status" value="1"/>
</dbReference>
<dbReference type="EMBL" id="CAXAMN010023806">
    <property type="protein sequence ID" value="CAK9081030.1"/>
    <property type="molecule type" value="Genomic_DNA"/>
</dbReference>
<evidence type="ECO:0000256" key="6">
    <source>
        <dbReference type="ARBA" id="ARBA00023136"/>
    </source>
</evidence>
<evidence type="ECO:0000256" key="4">
    <source>
        <dbReference type="ARBA" id="ARBA00022737"/>
    </source>
</evidence>
<evidence type="ECO:0000256" key="5">
    <source>
        <dbReference type="ARBA" id="ARBA00022989"/>
    </source>
</evidence>
<dbReference type="InterPro" id="IPR013122">
    <property type="entry name" value="PKD1_2_channel"/>
</dbReference>
<accession>A0ABP0PYE4</accession>
<sequence length="1295" mass="145605">MAAPPGGLAILVDEKRVNELLQQKSGLKALLRSTFNTVLFVLFLLLFTSLALSEPLYKMRAFEGYLRKRFDSSAAIPLKDVYSVESFWRYHNESFMPAIYGQDTAKYSYPGAVVATWLQVDGPNYLYGMGRVRALNVKPNADCRVAQQFQSYFPTCYGPFSLHALDRERYGPGNDEGVPSWSFGGDPEGESYTGILATYPPGGYIETFTPDYLTTNANFYTMRTDGFLSEKTRVVFLEFTIYNFNLGLYGVCRIVFEIAAAGDWTQTFEIDVLMQRNLQPLGSGSTEDWLFLILEAALLLFVIRYVLEEAAEFVGFESKNGKMRLTIKWDYFLDAWNILDWFNLIMMIITVCYKIDTWAKAGALYVISPADWNAVTRDMYSNFHGVSSNIRQVHSLVAFNTILTWFKAVKYINIIPYVTTFMQTVSISQVNLGSWIVVFCCTLTGFVLAFSTAFGADVSALRTPFQAFVFIMLTILGNSDVSVIYEVAPFLGSLLIIIYVVGIFFVIMNLFYAIIVSTLSDAKMEEDAKQKKKWAVMGDRINDTWKALNRGGKLEKQFRSCFPGLYSRLMRRQKRIELKEKARDDMVLAKEMKLRREDMSLALGPGSSAWGRRPKRQLATVAMEDKESDSDASEPDLGPLRSSDQLREKEDNLFAPVMDDEPTEQDLTDEGIDLVIDATRHVAFGVVERTKGARGVLFGEMSESMDVLNNVATVLEVLGKRTRDLEAQQRQILRRRPTELFIVLDCSRNCDSCGVWQVWGLEEIHRWQPPEATAVLKRLARQSRWDLALEVLQLMLDKRLEVNTIHYNTMLAASRRDWEVGLLLLGQMPSKKLRPTTVSFNSIMGAANWQQVLELLTTMQNIELRPSQVSYNTAMSACAGQDAWEKALMVFDQLDFRDQISYSTTITACERGNSWQGALDLLGTMSLQQLIPDVITFSAAISAAGIQWPVVIELLESSIQLRVTPNQISYSASISACEKGHQWITALDLLSCMFREDVTPNEISFSAAISSCEKASRWPIACSLLASMSTLRLQVDAISYNPVIVASANGCEWELALSLFSEMPAKLLAPDAFSYTAVTTACARTSQWQIALALWRSGKVKASEITWNSVISACEKGGQWELALFLFGQTDLHAQESTFGTAISACSRAALWQEALTLLSQCQRQHLLPSVVSFCTAMSACEGVAPWQQSLQLFCWMWRDRVSPNLLTYTSLISAFGKAWQWEFALSIFHQMQRGSQVAAPDAVTCCAVIAACERDGRRHLAIRAISLLADLAESQIQPYRFWRGRTYKDIGITL</sequence>
<dbReference type="NCBIfam" id="TIGR00756">
    <property type="entry name" value="PPR"/>
    <property type="match status" value="1"/>
</dbReference>
<feature type="transmembrane region" description="Helical" evidence="10">
    <location>
        <begin position="335"/>
        <end position="353"/>
    </location>
</feature>
<feature type="transmembrane region" description="Helical" evidence="10">
    <location>
        <begin position="432"/>
        <end position="455"/>
    </location>
</feature>
<feature type="transmembrane region" description="Helical" evidence="10">
    <location>
        <begin position="494"/>
        <end position="515"/>
    </location>
</feature>
<comment type="subcellular location">
    <subcellularLocation>
        <location evidence="1">Membrane</location>
        <topology evidence="1">Multi-pass membrane protein</topology>
    </subcellularLocation>
</comment>